<sequence>MKIASLSIFLALSAHADITVPMDLVDDKGSVKSIGHIIVSESAYGLVFTPAIEGLSAGIHGFHMHENGSCTPKEQNGKMVPALSAGGHYDPRGTKRHGSPWGDGHLGDLPAMIVGEDGKYTHPLLAPRLKMGDLKGRSLMIHLGGDNHADHPSPLGGGGMRLACGVIPS</sequence>
<dbReference type="PROSITE" id="PS00332">
    <property type="entry name" value="SOD_CU_ZN_2"/>
    <property type="match status" value="1"/>
</dbReference>
<dbReference type="InterPro" id="IPR018152">
    <property type="entry name" value="SOD_Cu/Zn_BS"/>
</dbReference>
<dbReference type="Pfam" id="PF00080">
    <property type="entry name" value="Sod_Cu"/>
    <property type="match status" value="1"/>
</dbReference>
<comment type="cofactor">
    <cofactor evidence="2">
        <name>Cu cation</name>
        <dbReference type="ChEBI" id="CHEBI:23378"/>
    </cofactor>
    <text evidence="2">Binds 1 copper ion per subunit.</text>
</comment>
<keyword evidence="2" id="KW-0479">Metal-binding</keyword>
<evidence type="ECO:0000256" key="3">
    <source>
        <dbReference type="SAM" id="SignalP"/>
    </source>
</evidence>
<comment type="similarity">
    <text evidence="1 2">Belongs to the Cu-Zn superoxide dismutase family.</text>
</comment>
<dbReference type="Gene3D" id="2.60.40.200">
    <property type="entry name" value="Superoxide dismutase, copper/zinc binding domain"/>
    <property type="match status" value="1"/>
</dbReference>
<proteinExistence type="inferred from homology"/>
<comment type="cofactor">
    <cofactor evidence="2">
        <name>Zn(2+)</name>
        <dbReference type="ChEBI" id="CHEBI:29105"/>
    </cofactor>
    <text evidence="2">Binds 1 zinc ion per subunit.</text>
</comment>
<feature type="chain" id="PRO_5046479095" description="Superoxide dismutase [Cu-Zn]" evidence="3">
    <location>
        <begin position="17"/>
        <end position="169"/>
    </location>
</feature>
<dbReference type="RefSeq" id="WP_380187870.1">
    <property type="nucleotide sequence ID" value="NZ_JBHTBQ010000015.1"/>
</dbReference>
<evidence type="ECO:0000256" key="1">
    <source>
        <dbReference type="ARBA" id="ARBA00010457"/>
    </source>
</evidence>
<evidence type="ECO:0000313" key="5">
    <source>
        <dbReference type="EMBL" id="MFC7420234.1"/>
    </source>
</evidence>
<gene>
    <name evidence="5" type="primary">sodC</name>
    <name evidence="5" type="ORF">ACFQNF_10090</name>
</gene>
<dbReference type="InterPro" id="IPR036423">
    <property type="entry name" value="SOD-like_Cu/Zn_dom_sf"/>
</dbReference>
<dbReference type="CDD" id="cd00305">
    <property type="entry name" value="Cu-Zn_Superoxide_Dismutase"/>
    <property type="match status" value="1"/>
</dbReference>
<dbReference type="SUPFAM" id="SSF49329">
    <property type="entry name" value="Cu,Zn superoxide dismutase-like"/>
    <property type="match status" value="1"/>
</dbReference>
<organism evidence="5 6">
    <name type="scientific">Iodobacter arcticus</name>
    <dbReference type="NCBI Taxonomy" id="590593"/>
    <lineage>
        <taxon>Bacteria</taxon>
        <taxon>Pseudomonadati</taxon>
        <taxon>Pseudomonadota</taxon>
        <taxon>Betaproteobacteria</taxon>
        <taxon>Neisseriales</taxon>
        <taxon>Chitinibacteraceae</taxon>
        <taxon>Iodobacter</taxon>
    </lineage>
</organism>
<keyword evidence="3" id="KW-0732">Signal</keyword>
<dbReference type="EC" id="1.15.1.1" evidence="2"/>
<comment type="caution">
    <text evidence="5">The sequence shown here is derived from an EMBL/GenBank/DDBJ whole genome shotgun (WGS) entry which is preliminary data.</text>
</comment>
<name>A0ABW2QYS3_9NEIS</name>
<dbReference type="PANTHER" id="PTHR10003">
    <property type="entry name" value="SUPEROXIDE DISMUTASE CU-ZN -RELATED"/>
    <property type="match status" value="1"/>
</dbReference>
<feature type="domain" description="Superoxide dismutase copper/zinc binding" evidence="4">
    <location>
        <begin position="39"/>
        <end position="167"/>
    </location>
</feature>
<dbReference type="GO" id="GO:0004784">
    <property type="term" value="F:superoxide dismutase activity"/>
    <property type="evidence" value="ECO:0007669"/>
    <property type="project" value="UniProtKB-EC"/>
</dbReference>
<dbReference type="NCBIfam" id="NF007628">
    <property type="entry name" value="PRK10290.1"/>
    <property type="match status" value="1"/>
</dbReference>
<comment type="function">
    <text evidence="2">Destroys radicals which are normally produced within the cells and which are toxic to biological systems.</text>
</comment>
<keyword evidence="6" id="KW-1185">Reference proteome</keyword>
<dbReference type="EMBL" id="JBHTBQ010000015">
    <property type="protein sequence ID" value="MFC7420234.1"/>
    <property type="molecule type" value="Genomic_DNA"/>
</dbReference>
<dbReference type="InterPro" id="IPR024134">
    <property type="entry name" value="SOD_Cu/Zn_/chaperone"/>
</dbReference>
<reference evidence="6" key="1">
    <citation type="journal article" date="2019" name="Int. J. Syst. Evol. Microbiol.">
        <title>The Global Catalogue of Microorganisms (GCM) 10K type strain sequencing project: providing services to taxonomists for standard genome sequencing and annotation.</title>
        <authorList>
            <consortium name="The Broad Institute Genomics Platform"/>
            <consortium name="The Broad Institute Genome Sequencing Center for Infectious Disease"/>
            <person name="Wu L."/>
            <person name="Ma J."/>
        </authorList>
    </citation>
    <scope>NUCLEOTIDE SEQUENCE [LARGE SCALE GENOMIC DNA]</scope>
    <source>
        <strain evidence="6">CCUG 62945</strain>
    </source>
</reference>
<keyword evidence="2" id="KW-0186">Copper</keyword>
<accession>A0ABW2QYS3</accession>
<keyword evidence="2" id="KW-0862">Zinc</keyword>
<evidence type="ECO:0000313" key="6">
    <source>
        <dbReference type="Proteomes" id="UP001596473"/>
    </source>
</evidence>
<keyword evidence="2 5" id="KW-0560">Oxidoreductase</keyword>
<comment type="catalytic activity">
    <reaction evidence="2">
        <text>2 superoxide + 2 H(+) = H2O2 + O2</text>
        <dbReference type="Rhea" id="RHEA:20696"/>
        <dbReference type="ChEBI" id="CHEBI:15378"/>
        <dbReference type="ChEBI" id="CHEBI:15379"/>
        <dbReference type="ChEBI" id="CHEBI:16240"/>
        <dbReference type="ChEBI" id="CHEBI:18421"/>
        <dbReference type="EC" id="1.15.1.1"/>
    </reaction>
</comment>
<protein>
    <recommendedName>
        <fullName evidence="2">Superoxide dismutase [Cu-Zn]</fullName>
        <ecNumber evidence="2">1.15.1.1</ecNumber>
    </recommendedName>
</protein>
<dbReference type="InterPro" id="IPR001424">
    <property type="entry name" value="SOD_Cu_Zn_dom"/>
</dbReference>
<evidence type="ECO:0000259" key="4">
    <source>
        <dbReference type="Pfam" id="PF00080"/>
    </source>
</evidence>
<feature type="signal peptide" evidence="3">
    <location>
        <begin position="1"/>
        <end position="16"/>
    </location>
</feature>
<dbReference type="Proteomes" id="UP001596473">
    <property type="component" value="Unassembled WGS sequence"/>
</dbReference>
<evidence type="ECO:0000256" key="2">
    <source>
        <dbReference type="RuleBase" id="RU000393"/>
    </source>
</evidence>